<protein>
    <submittedName>
        <fullName evidence="1">Uncharacterized protein</fullName>
    </submittedName>
</protein>
<dbReference type="AlphaFoldDB" id="A0A645IV51"/>
<dbReference type="EMBL" id="VSSQ01124388">
    <property type="protein sequence ID" value="MPN55305.1"/>
    <property type="molecule type" value="Genomic_DNA"/>
</dbReference>
<comment type="caution">
    <text evidence="1">The sequence shown here is derived from an EMBL/GenBank/DDBJ whole genome shotgun (WGS) entry which is preliminary data.</text>
</comment>
<accession>A0A645IV51</accession>
<name>A0A645IV51_9ZZZZ</name>
<reference evidence="1" key="1">
    <citation type="submission" date="2019-08" db="EMBL/GenBank/DDBJ databases">
        <authorList>
            <person name="Kucharzyk K."/>
            <person name="Murdoch R.W."/>
            <person name="Higgins S."/>
            <person name="Loffler F."/>
        </authorList>
    </citation>
    <scope>NUCLEOTIDE SEQUENCE</scope>
</reference>
<gene>
    <name evidence="1" type="ORF">SDC9_202987</name>
</gene>
<evidence type="ECO:0000313" key="1">
    <source>
        <dbReference type="EMBL" id="MPN55305.1"/>
    </source>
</evidence>
<sequence>MFFGVLRRTLEVVGGGVLANQCRMRHEIRFCNGGRNRRQRRLQSRLKLVGGNGLLDQFDGGGNIQTVPFGTVRVVERRFAAAGEVHCEGGIHGRGACGSVDFV</sequence>
<organism evidence="1">
    <name type="scientific">bioreactor metagenome</name>
    <dbReference type="NCBI Taxonomy" id="1076179"/>
    <lineage>
        <taxon>unclassified sequences</taxon>
        <taxon>metagenomes</taxon>
        <taxon>ecological metagenomes</taxon>
    </lineage>
</organism>
<proteinExistence type="predicted"/>